<dbReference type="GeneID" id="87808546"/>
<proteinExistence type="predicted"/>
<dbReference type="Proteomes" id="UP000827549">
    <property type="component" value="Chromosome 4"/>
</dbReference>
<evidence type="ECO:0008006" key="3">
    <source>
        <dbReference type="Google" id="ProtNLM"/>
    </source>
</evidence>
<evidence type="ECO:0000313" key="1">
    <source>
        <dbReference type="EMBL" id="WOO81796.1"/>
    </source>
</evidence>
<name>A0AAF0YC85_9TREE</name>
<evidence type="ECO:0000313" key="2">
    <source>
        <dbReference type="Proteomes" id="UP000827549"/>
    </source>
</evidence>
<accession>A0AAF0YC85</accession>
<gene>
    <name evidence="1" type="ORF">LOC62_04G005317</name>
</gene>
<reference evidence="1" key="1">
    <citation type="submission" date="2023-10" db="EMBL/GenBank/DDBJ databases">
        <authorList>
            <person name="Noh H."/>
        </authorList>
    </citation>
    <scope>NUCLEOTIDE SEQUENCE</scope>
    <source>
        <strain evidence="1">DUCC4014</strain>
    </source>
</reference>
<dbReference type="AlphaFoldDB" id="A0AAF0YC85"/>
<protein>
    <recommendedName>
        <fullName evidence="3">F-box domain-containing protein</fullName>
    </recommendedName>
</protein>
<dbReference type="EMBL" id="CP086717">
    <property type="protein sequence ID" value="WOO81796.1"/>
    <property type="molecule type" value="Genomic_DNA"/>
</dbReference>
<sequence length="345" mass="39255">MSIDLDTVQGHRILNGILKHADLRTVLAISATSKRFRSWILEQLFSHVLVSASQSGNPVLALSVPAKGDNALFITRRRYTAPGVWPPHVWGSLHTLDLDLRHCREENWAPLTEALTRFDRAPNILRRMGQKAMTVDWGIHSDYVVDFNDETVDNYGTTKICMLPTERRHYLHLALDQGGSVNGSGRVKLEWPDSLGLHAFKVIIWPYESGGQVTYCDELWSALDGLVDVVLRHCPLYIVGLERFDPEAVVSTTRERAYGTARQPFETRFLKKLRSRWATKLTAYQYRRGDWSDVEDPMRWVTCPNWHHFEGEEESSTVGLSIGTVEHWEDSLALSSWIVITETGG</sequence>
<keyword evidence="2" id="KW-1185">Reference proteome</keyword>
<organism evidence="1 2">
    <name type="scientific">Vanrija pseudolonga</name>
    <dbReference type="NCBI Taxonomy" id="143232"/>
    <lineage>
        <taxon>Eukaryota</taxon>
        <taxon>Fungi</taxon>
        <taxon>Dikarya</taxon>
        <taxon>Basidiomycota</taxon>
        <taxon>Agaricomycotina</taxon>
        <taxon>Tremellomycetes</taxon>
        <taxon>Trichosporonales</taxon>
        <taxon>Trichosporonaceae</taxon>
        <taxon>Vanrija</taxon>
    </lineage>
</organism>
<dbReference type="RefSeq" id="XP_062627828.1">
    <property type="nucleotide sequence ID" value="XM_062771844.1"/>
</dbReference>